<dbReference type="NCBIfam" id="TIGR01528">
    <property type="entry name" value="NMN_trans_PnuC"/>
    <property type="match status" value="1"/>
</dbReference>
<dbReference type="InterPro" id="IPR006419">
    <property type="entry name" value="NMN_transpt_PnuC"/>
</dbReference>
<evidence type="ECO:0000256" key="7">
    <source>
        <dbReference type="ARBA" id="ARBA00022692"/>
    </source>
</evidence>
<feature type="transmembrane region" description="Helical" evidence="10">
    <location>
        <begin position="72"/>
        <end position="91"/>
    </location>
</feature>
<comment type="similarity">
    <text evidence="3">Belongs to the nicotinamide ribonucleoside (NR) uptake permease (TC 4.B.1) family.</text>
</comment>
<keyword evidence="6" id="KW-1003">Cell membrane</keyword>
<evidence type="ECO:0000256" key="10">
    <source>
        <dbReference type="SAM" id="Phobius"/>
    </source>
</evidence>
<feature type="transmembrane region" description="Helical" evidence="10">
    <location>
        <begin position="103"/>
        <end position="125"/>
    </location>
</feature>
<evidence type="ECO:0000256" key="4">
    <source>
        <dbReference type="ARBA" id="ARBA00017522"/>
    </source>
</evidence>
<sequence>MNQIFDFFLEPYRSAETIDIVLEIIAVIFGVLGVWYGKKENILVYPLGLINTTIFTYLCLKFSLYGDFFINIYYTLMSIYGWYMWTTLVTGKQIGITTSTKKDWLKTMVIFMLTALFIIGVYLYFNRFDRATDYFDTVTTGVAFAAMWLMANKKIEHWLLWIIVNIISIPLYYVKGLGFSMIQFIILLIIAIQGYKEWKKHLNNIPATALK</sequence>
<dbReference type="Proteomes" id="UP001231197">
    <property type="component" value="Unassembled WGS sequence"/>
</dbReference>
<keyword evidence="5" id="KW-0813">Transport</keyword>
<accession>A0ABT7ZS59</accession>
<dbReference type="Pfam" id="PF04973">
    <property type="entry name" value="NMN_transporter"/>
    <property type="match status" value="1"/>
</dbReference>
<gene>
    <name evidence="11" type="primary">pnuC</name>
    <name evidence="11" type="ORF">QMA06_03870</name>
</gene>
<comment type="caution">
    <text evidence="11">The sequence shown here is derived from an EMBL/GenBank/DDBJ whole genome shotgun (WGS) entry which is preliminary data.</text>
</comment>
<evidence type="ECO:0000256" key="1">
    <source>
        <dbReference type="ARBA" id="ARBA00002672"/>
    </source>
</evidence>
<dbReference type="RefSeq" id="WP_290205536.1">
    <property type="nucleotide sequence ID" value="NZ_JASDDK010000001.1"/>
</dbReference>
<feature type="transmembrane region" description="Helical" evidence="10">
    <location>
        <begin position="158"/>
        <end position="173"/>
    </location>
</feature>
<dbReference type="PANTHER" id="PTHR36122:SF2">
    <property type="entry name" value="NICOTINAMIDE RIBOSIDE TRANSPORTER PNUC"/>
    <property type="match status" value="1"/>
</dbReference>
<evidence type="ECO:0000256" key="9">
    <source>
        <dbReference type="ARBA" id="ARBA00023136"/>
    </source>
</evidence>
<keyword evidence="12" id="KW-1185">Reference proteome</keyword>
<organism evidence="11 12">
    <name type="scientific">Winogradskyella bathintestinalis</name>
    <dbReference type="NCBI Taxonomy" id="3035208"/>
    <lineage>
        <taxon>Bacteria</taxon>
        <taxon>Pseudomonadati</taxon>
        <taxon>Bacteroidota</taxon>
        <taxon>Flavobacteriia</taxon>
        <taxon>Flavobacteriales</taxon>
        <taxon>Flavobacteriaceae</taxon>
        <taxon>Winogradskyella</taxon>
    </lineage>
</organism>
<feature type="transmembrane region" description="Helical" evidence="10">
    <location>
        <begin position="179"/>
        <end position="195"/>
    </location>
</feature>
<evidence type="ECO:0000256" key="3">
    <source>
        <dbReference type="ARBA" id="ARBA00006669"/>
    </source>
</evidence>
<comment type="function">
    <text evidence="1">Required for nicotinamide riboside transport across the inner membrane.</text>
</comment>
<evidence type="ECO:0000256" key="5">
    <source>
        <dbReference type="ARBA" id="ARBA00022448"/>
    </source>
</evidence>
<reference evidence="11 12" key="1">
    <citation type="journal article" date="2023" name="Int. J. Syst. Evol. Microbiol.">
        <title>Winogradskyella bathintestinalis sp. nov., isolated from the intestine of the deep-sea loosejaw dragonfish, Malacosteus niger.</title>
        <authorList>
            <person name="Uniacke-Lowe S."/>
            <person name="Johnson C.N."/>
            <person name="Stanton C."/>
            <person name="Hill C."/>
            <person name="Ross P."/>
        </authorList>
    </citation>
    <scope>NUCLEOTIDE SEQUENCE [LARGE SCALE GENOMIC DNA]</scope>
    <source>
        <strain evidence="11 12">APC 3343</strain>
    </source>
</reference>
<evidence type="ECO:0000256" key="8">
    <source>
        <dbReference type="ARBA" id="ARBA00022989"/>
    </source>
</evidence>
<evidence type="ECO:0000256" key="6">
    <source>
        <dbReference type="ARBA" id="ARBA00022475"/>
    </source>
</evidence>
<dbReference type="PANTHER" id="PTHR36122">
    <property type="entry name" value="NICOTINAMIDE RIBOSIDE TRANSPORTER PNUC"/>
    <property type="match status" value="1"/>
</dbReference>
<proteinExistence type="inferred from homology"/>
<keyword evidence="7 10" id="KW-0812">Transmembrane</keyword>
<feature type="transmembrane region" description="Helical" evidence="10">
    <location>
        <begin position="44"/>
        <end position="66"/>
    </location>
</feature>
<dbReference type="EMBL" id="JASDDK010000001">
    <property type="protein sequence ID" value="MDN3491847.1"/>
    <property type="molecule type" value="Genomic_DNA"/>
</dbReference>
<feature type="transmembrane region" description="Helical" evidence="10">
    <location>
        <begin position="20"/>
        <end position="37"/>
    </location>
</feature>
<name>A0ABT7ZS59_9FLAO</name>
<evidence type="ECO:0000256" key="2">
    <source>
        <dbReference type="ARBA" id="ARBA00004651"/>
    </source>
</evidence>
<protein>
    <recommendedName>
        <fullName evidence="4">Nicotinamide riboside transporter PnuC</fullName>
    </recommendedName>
</protein>
<keyword evidence="9 10" id="KW-0472">Membrane</keyword>
<evidence type="ECO:0000313" key="11">
    <source>
        <dbReference type="EMBL" id="MDN3491847.1"/>
    </source>
</evidence>
<comment type="subcellular location">
    <subcellularLocation>
        <location evidence="2">Cell membrane</location>
        <topology evidence="2">Multi-pass membrane protein</topology>
    </subcellularLocation>
</comment>
<evidence type="ECO:0000313" key="12">
    <source>
        <dbReference type="Proteomes" id="UP001231197"/>
    </source>
</evidence>
<keyword evidence="8 10" id="KW-1133">Transmembrane helix</keyword>